<sequence length="141" mass="15200">MLRGTLPEPTPSTAWFWEAAARGELHVQACDACDGRHFPPRPFCPSCGSRDVTALRCSGRATLHSYVINHMVPKDGDGPYAVAVVRLEEGPMMMTNIVDCPQTPEALMLDMALEVVFDRVSDTITLPKFRPAGAAASGEAA</sequence>
<name>A0ABQ1IDL2_9PROT</name>
<evidence type="ECO:0008006" key="5">
    <source>
        <dbReference type="Google" id="ProtNLM"/>
    </source>
</evidence>
<organism evidence="3 4">
    <name type="scientific">Tistrella bauzanensis</name>
    <dbReference type="NCBI Taxonomy" id="657419"/>
    <lineage>
        <taxon>Bacteria</taxon>
        <taxon>Pseudomonadati</taxon>
        <taxon>Pseudomonadota</taxon>
        <taxon>Alphaproteobacteria</taxon>
        <taxon>Geminicoccales</taxon>
        <taxon>Geminicoccaceae</taxon>
        <taxon>Tistrella</taxon>
    </lineage>
</organism>
<accession>A0ABQ1IDL2</accession>
<dbReference type="PANTHER" id="PTHR34075:SF5">
    <property type="entry name" value="BLR3430 PROTEIN"/>
    <property type="match status" value="1"/>
</dbReference>
<comment type="caution">
    <text evidence="3">The sequence shown here is derived from an EMBL/GenBank/DDBJ whole genome shotgun (WGS) entry which is preliminary data.</text>
</comment>
<evidence type="ECO:0000259" key="2">
    <source>
        <dbReference type="Pfam" id="PF12172"/>
    </source>
</evidence>
<dbReference type="InterPro" id="IPR002878">
    <property type="entry name" value="ChsH2_C"/>
</dbReference>
<dbReference type="Gene3D" id="6.10.30.10">
    <property type="match status" value="1"/>
</dbReference>
<reference evidence="4" key="1">
    <citation type="journal article" date="2019" name="Int. J. Syst. Evol. Microbiol.">
        <title>The Global Catalogue of Microorganisms (GCM) 10K type strain sequencing project: providing services to taxonomists for standard genome sequencing and annotation.</title>
        <authorList>
            <consortium name="The Broad Institute Genomics Platform"/>
            <consortium name="The Broad Institute Genome Sequencing Center for Infectious Disease"/>
            <person name="Wu L."/>
            <person name="Ma J."/>
        </authorList>
    </citation>
    <scope>NUCLEOTIDE SEQUENCE [LARGE SCALE GENOMIC DNA]</scope>
    <source>
        <strain evidence="4">CGMCC 1.10188</strain>
    </source>
</reference>
<feature type="domain" description="ChsH2 C-terminal OB-fold" evidence="1">
    <location>
        <begin position="58"/>
        <end position="118"/>
    </location>
</feature>
<dbReference type="Proteomes" id="UP000603352">
    <property type="component" value="Unassembled WGS sequence"/>
</dbReference>
<dbReference type="Pfam" id="PF12172">
    <property type="entry name" value="zf-ChsH2"/>
    <property type="match status" value="1"/>
</dbReference>
<keyword evidence="4" id="KW-1185">Reference proteome</keyword>
<proteinExistence type="predicted"/>
<dbReference type="InterPro" id="IPR052513">
    <property type="entry name" value="Thioester_dehydratase-like"/>
</dbReference>
<evidence type="ECO:0000313" key="4">
    <source>
        <dbReference type="Proteomes" id="UP000603352"/>
    </source>
</evidence>
<dbReference type="EMBL" id="BMDZ01000010">
    <property type="protein sequence ID" value="GGB33095.1"/>
    <property type="molecule type" value="Genomic_DNA"/>
</dbReference>
<dbReference type="InterPro" id="IPR022002">
    <property type="entry name" value="ChsH2_Znr"/>
</dbReference>
<gene>
    <name evidence="3" type="ORF">GCM10011505_13230</name>
</gene>
<feature type="domain" description="ChsH2 rubredoxin-like zinc ribbon" evidence="2">
    <location>
        <begin position="17"/>
        <end position="52"/>
    </location>
</feature>
<dbReference type="InterPro" id="IPR012340">
    <property type="entry name" value="NA-bd_OB-fold"/>
</dbReference>
<dbReference type="PANTHER" id="PTHR34075">
    <property type="entry name" value="BLR3430 PROTEIN"/>
    <property type="match status" value="1"/>
</dbReference>
<dbReference type="SUPFAM" id="SSF50249">
    <property type="entry name" value="Nucleic acid-binding proteins"/>
    <property type="match status" value="1"/>
</dbReference>
<protein>
    <recommendedName>
        <fullName evidence="5">DNA-binding protein</fullName>
    </recommendedName>
</protein>
<evidence type="ECO:0000313" key="3">
    <source>
        <dbReference type="EMBL" id="GGB33095.1"/>
    </source>
</evidence>
<evidence type="ECO:0000259" key="1">
    <source>
        <dbReference type="Pfam" id="PF01796"/>
    </source>
</evidence>
<dbReference type="Pfam" id="PF01796">
    <property type="entry name" value="OB_ChsH2_C"/>
    <property type="match status" value="1"/>
</dbReference>
<dbReference type="RefSeq" id="WP_188575983.1">
    <property type="nucleotide sequence ID" value="NZ_BMDZ01000010.1"/>
</dbReference>